<organism evidence="1 2">
    <name type="scientific">Thalictrum thalictroides</name>
    <name type="common">Rue-anemone</name>
    <name type="synonym">Anemone thalictroides</name>
    <dbReference type="NCBI Taxonomy" id="46969"/>
    <lineage>
        <taxon>Eukaryota</taxon>
        <taxon>Viridiplantae</taxon>
        <taxon>Streptophyta</taxon>
        <taxon>Embryophyta</taxon>
        <taxon>Tracheophyta</taxon>
        <taxon>Spermatophyta</taxon>
        <taxon>Magnoliopsida</taxon>
        <taxon>Ranunculales</taxon>
        <taxon>Ranunculaceae</taxon>
        <taxon>Thalictroideae</taxon>
        <taxon>Thalictrum</taxon>
    </lineage>
</organism>
<proteinExistence type="predicted"/>
<evidence type="ECO:0000313" key="2">
    <source>
        <dbReference type="Proteomes" id="UP000554482"/>
    </source>
</evidence>
<evidence type="ECO:0000313" key="1">
    <source>
        <dbReference type="EMBL" id="KAF5180804.1"/>
    </source>
</evidence>
<name>A0A7J6V6Q4_THATH</name>
<dbReference type="AlphaFoldDB" id="A0A7J6V6Q4"/>
<accession>A0A7J6V6Q4</accession>
<keyword evidence="2" id="KW-1185">Reference proteome</keyword>
<gene>
    <name evidence="1" type="ORF">FRX31_029607</name>
</gene>
<reference evidence="1 2" key="1">
    <citation type="submission" date="2020-06" db="EMBL/GenBank/DDBJ databases">
        <title>Transcriptomic and genomic resources for Thalictrum thalictroides and T. hernandezii: Facilitating candidate gene discovery in an emerging model plant lineage.</title>
        <authorList>
            <person name="Arias T."/>
            <person name="Riano-Pachon D.M."/>
            <person name="Di Stilio V.S."/>
        </authorList>
    </citation>
    <scope>NUCLEOTIDE SEQUENCE [LARGE SCALE GENOMIC DNA]</scope>
    <source>
        <strain evidence="2">cv. WT478/WT964</strain>
        <tissue evidence="1">Leaves</tissue>
    </source>
</reference>
<dbReference type="EMBL" id="JABWDY010036963">
    <property type="protein sequence ID" value="KAF5180804.1"/>
    <property type="molecule type" value="Genomic_DNA"/>
</dbReference>
<protein>
    <submittedName>
        <fullName evidence="1">Uncharacterized protein</fullName>
    </submittedName>
</protein>
<comment type="caution">
    <text evidence="1">The sequence shown here is derived from an EMBL/GenBank/DDBJ whole genome shotgun (WGS) entry which is preliminary data.</text>
</comment>
<dbReference type="Proteomes" id="UP000554482">
    <property type="component" value="Unassembled WGS sequence"/>
</dbReference>
<sequence length="121" mass="13936">MDNNYDNPNSDVDSEHGGDLYGFDEIPINLTSNHIYNQFYEMYSYSLRIAIHLRTVDNVVDEVSACDVGYIYDVFIPFIQGEMVLVYVISRMPGFVFVVVGNVLSVRWYVDINGQDRLYVS</sequence>